<reference evidence="1 2" key="1">
    <citation type="journal article" name="Nat. Commun.">
        <title>Undinarchaeota illuminate DPANN phylogeny and the impact of gene transfer on archaeal evolution.</title>
        <authorList>
            <person name="Dombrowski N."/>
            <person name="Williams T.A."/>
            <person name="Sun J."/>
            <person name="Woodcroft B.J."/>
            <person name="Lee J.H."/>
            <person name="Minh B.Q."/>
            <person name="Rinke C."/>
            <person name="Spang A."/>
        </authorList>
    </citation>
    <scope>NUCLEOTIDE SEQUENCE [LARGE SCALE GENOMIC DNA]</scope>
    <source>
        <strain evidence="1">MAG_bin1129</strain>
    </source>
</reference>
<gene>
    <name evidence="1" type="ORF">H1016_05630</name>
</gene>
<protein>
    <submittedName>
        <fullName evidence="1">Uncharacterized protein</fullName>
    </submittedName>
</protein>
<dbReference type="EMBL" id="DVAB01000051">
    <property type="protein sequence ID" value="HIK00984.1"/>
    <property type="molecule type" value="Genomic_DNA"/>
</dbReference>
<organism evidence="1 2">
    <name type="scientific">Candidatus Naiadarchaeum limnaeum</name>
    <dbReference type="NCBI Taxonomy" id="2756139"/>
    <lineage>
        <taxon>Archaea</taxon>
        <taxon>Candidatus Undinarchaeota</taxon>
        <taxon>Candidatus Undinarchaeia</taxon>
        <taxon>Candidatus Naiadarchaeales</taxon>
        <taxon>Candidatus Naiadarchaeaceae</taxon>
        <taxon>Candidatus Naiadarchaeum</taxon>
    </lineage>
</organism>
<sequence length="51" mass="5779">MVESYSGGVGTGLAYRSKPVLRVCQDCNYMTFAHYVGCPRCTSEKWRNQVE</sequence>
<dbReference type="AlphaFoldDB" id="A0A832XH40"/>
<name>A0A832XH40_9ARCH</name>
<keyword evidence="2" id="KW-1185">Reference proteome</keyword>
<evidence type="ECO:0000313" key="1">
    <source>
        <dbReference type="EMBL" id="HIK00984.1"/>
    </source>
</evidence>
<accession>A0A832XH40</accession>
<dbReference type="Proteomes" id="UP000646946">
    <property type="component" value="Unassembled WGS sequence"/>
</dbReference>
<proteinExistence type="predicted"/>
<comment type="caution">
    <text evidence="1">The sequence shown here is derived from an EMBL/GenBank/DDBJ whole genome shotgun (WGS) entry which is preliminary data.</text>
</comment>
<evidence type="ECO:0000313" key="2">
    <source>
        <dbReference type="Proteomes" id="UP000646946"/>
    </source>
</evidence>